<evidence type="ECO:0000259" key="7">
    <source>
        <dbReference type="PROSITE" id="PS51383"/>
    </source>
</evidence>
<dbReference type="AlphaFoldDB" id="A0A1L8SWN6"/>
<comment type="catalytic activity">
    <reaction evidence="6">
        <text>(6S)-NADPHX + ADP = AMP + phosphate + NADPH + H(+)</text>
        <dbReference type="Rhea" id="RHEA:32235"/>
        <dbReference type="ChEBI" id="CHEBI:15378"/>
        <dbReference type="ChEBI" id="CHEBI:43474"/>
        <dbReference type="ChEBI" id="CHEBI:57783"/>
        <dbReference type="ChEBI" id="CHEBI:64076"/>
        <dbReference type="ChEBI" id="CHEBI:456215"/>
        <dbReference type="ChEBI" id="CHEBI:456216"/>
        <dbReference type="EC" id="4.2.1.136"/>
    </reaction>
</comment>
<comment type="catalytic activity">
    <reaction evidence="6">
        <text>(6S)-NADHX + ADP = AMP + phosphate + NADH + H(+)</text>
        <dbReference type="Rhea" id="RHEA:32223"/>
        <dbReference type="ChEBI" id="CHEBI:15378"/>
        <dbReference type="ChEBI" id="CHEBI:43474"/>
        <dbReference type="ChEBI" id="CHEBI:57945"/>
        <dbReference type="ChEBI" id="CHEBI:64074"/>
        <dbReference type="ChEBI" id="CHEBI:456215"/>
        <dbReference type="ChEBI" id="CHEBI:456216"/>
        <dbReference type="EC" id="4.2.1.136"/>
    </reaction>
</comment>
<sequence>MKAGDKMTQLTEEILHQVITSRPENSHKGTFGRAVLVGGNAQYGGAILMSAEACIKSGAGLTTVITAEKNHGPLHTRLPEAMALDFSETALIHEVLKNADIILIGPGLGLDKDALILLKRILKNQRQDQWLIIDGSAITLFSDAQLSLNYPAQTVFTPHQAEWERLSGLDFIHQTDENNRSKQVLLGAKIVLKSHRTTIYDEAVAYYHNPLGNPGMATGGMGDTLAGMIAGFLAQFEKNTDTIGAAVYLHSLIGDELAKENYVVLPTAISNAIPHYMKKYADERK</sequence>
<accession>A0A1L8SWN6</accession>
<comment type="caution">
    <text evidence="8">The sequence shown here is derived from an EMBL/GenBank/DDBJ whole genome shotgun (WGS) entry which is preliminary data.</text>
</comment>
<keyword evidence="4 6" id="KW-0520">NAD</keyword>
<proteinExistence type="inferred from homology"/>
<dbReference type="GO" id="GO:0052856">
    <property type="term" value="F:NAD(P)HX epimerase activity"/>
    <property type="evidence" value="ECO:0007669"/>
    <property type="project" value="TreeGrafter"/>
</dbReference>
<keyword evidence="2 6" id="KW-0067">ATP-binding</keyword>
<feature type="binding site" evidence="6">
    <location>
        <position position="107"/>
    </location>
    <ligand>
        <name>(6S)-NADPHX</name>
        <dbReference type="ChEBI" id="CHEBI:64076"/>
    </ligand>
</feature>
<dbReference type="InterPro" id="IPR000631">
    <property type="entry name" value="CARKD"/>
</dbReference>
<evidence type="ECO:0000256" key="4">
    <source>
        <dbReference type="ARBA" id="ARBA00023027"/>
    </source>
</evidence>
<evidence type="ECO:0000256" key="6">
    <source>
        <dbReference type="HAMAP-Rule" id="MF_01965"/>
    </source>
</evidence>
<protein>
    <recommendedName>
        <fullName evidence="6">ADP-dependent (S)-NAD(P)H-hydrate dehydratase</fullName>
        <ecNumber evidence="6">4.2.1.136</ecNumber>
    </recommendedName>
    <alternativeName>
        <fullName evidence="6">ADP-dependent NAD(P)HX dehydratase</fullName>
    </alternativeName>
</protein>
<dbReference type="CDD" id="cd01171">
    <property type="entry name" value="YXKO-related"/>
    <property type="match status" value="1"/>
</dbReference>
<keyword evidence="3 6" id="KW-0521">NADP</keyword>
<dbReference type="PANTHER" id="PTHR12592:SF0">
    <property type="entry name" value="ATP-DEPENDENT (S)-NAD(P)H-HYDRATE DEHYDRATASE"/>
    <property type="match status" value="1"/>
</dbReference>
<comment type="similarity">
    <text evidence="6">Belongs to the NnrD/CARKD family.</text>
</comment>
<evidence type="ECO:0000313" key="9">
    <source>
        <dbReference type="Proteomes" id="UP000183700"/>
    </source>
</evidence>
<name>A0A1L8SWN6_9ENTE</name>
<reference evidence="8 9" key="1">
    <citation type="submission" date="2014-12" db="EMBL/GenBank/DDBJ databases">
        <title>Draft genome sequences of 29 type strains of Enterococci.</title>
        <authorList>
            <person name="Zhong Z."/>
            <person name="Sun Z."/>
            <person name="Liu W."/>
            <person name="Zhang W."/>
            <person name="Zhang H."/>
        </authorList>
    </citation>
    <scope>NUCLEOTIDE SEQUENCE [LARGE SCALE GENOMIC DNA]</scope>
    <source>
        <strain evidence="8 9">DSM 22802</strain>
    </source>
</reference>
<organism evidence="8 9">
    <name type="scientific">Enterococcus devriesei</name>
    <dbReference type="NCBI Taxonomy" id="319970"/>
    <lineage>
        <taxon>Bacteria</taxon>
        <taxon>Bacillati</taxon>
        <taxon>Bacillota</taxon>
        <taxon>Bacilli</taxon>
        <taxon>Lactobacillales</taxon>
        <taxon>Enterococcaceae</taxon>
        <taxon>Enterococcus</taxon>
    </lineage>
</organism>
<keyword evidence="9" id="KW-1185">Reference proteome</keyword>
<dbReference type="SUPFAM" id="SSF53613">
    <property type="entry name" value="Ribokinase-like"/>
    <property type="match status" value="1"/>
</dbReference>
<evidence type="ECO:0000256" key="2">
    <source>
        <dbReference type="ARBA" id="ARBA00022840"/>
    </source>
</evidence>
<dbReference type="PANTHER" id="PTHR12592">
    <property type="entry name" value="ATP-DEPENDENT (S)-NAD(P)H-HYDRATE DEHYDRATASE FAMILY MEMBER"/>
    <property type="match status" value="1"/>
</dbReference>
<evidence type="ECO:0000256" key="1">
    <source>
        <dbReference type="ARBA" id="ARBA00022741"/>
    </source>
</evidence>
<dbReference type="EC" id="4.2.1.136" evidence="6"/>
<dbReference type="InterPro" id="IPR017953">
    <property type="entry name" value="Carbohydrate_kinase_pred_CS"/>
</dbReference>
<dbReference type="EMBL" id="JXKM01000003">
    <property type="protein sequence ID" value="OJG36393.1"/>
    <property type="molecule type" value="Genomic_DNA"/>
</dbReference>
<gene>
    <name evidence="6" type="primary">nnrD</name>
    <name evidence="8" type="ORF">RV00_GL001752</name>
</gene>
<evidence type="ECO:0000313" key="8">
    <source>
        <dbReference type="EMBL" id="OJG36393.1"/>
    </source>
</evidence>
<evidence type="ECO:0000256" key="5">
    <source>
        <dbReference type="ARBA" id="ARBA00023239"/>
    </source>
</evidence>
<dbReference type="Proteomes" id="UP000183700">
    <property type="component" value="Unassembled WGS sequence"/>
</dbReference>
<dbReference type="GO" id="GO:0110051">
    <property type="term" value="P:metabolite repair"/>
    <property type="evidence" value="ECO:0007669"/>
    <property type="project" value="TreeGrafter"/>
</dbReference>
<dbReference type="PROSITE" id="PS51383">
    <property type="entry name" value="YJEF_C_3"/>
    <property type="match status" value="1"/>
</dbReference>
<feature type="binding site" evidence="6">
    <location>
        <position position="159"/>
    </location>
    <ligand>
        <name>(6S)-NADPHX</name>
        <dbReference type="ChEBI" id="CHEBI:64076"/>
    </ligand>
</feature>
<dbReference type="Gene3D" id="3.40.1190.20">
    <property type="match status" value="1"/>
</dbReference>
<feature type="binding site" evidence="6">
    <location>
        <position position="223"/>
    </location>
    <ligand>
        <name>(6S)-NADPHX</name>
        <dbReference type="ChEBI" id="CHEBI:64076"/>
    </ligand>
</feature>
<evidence type="ECO:0000256" key="3">
    <source>
        <dbReference type="ARBA" id="ARBA00022857"/>
    </source>
</evidence>
<dbReference type="InterPro" id="IPR029056">
    <property type="entry name" value="Ribokinase-like"/>
</dbReference>
<feature type="binding site" evidence="6">
    <location>
        <position position="222"/>
    </location>
    <ligand>
        <name>AMP</name>
        <dbReference type="ChEBI" id="CHEBI:456215"/>
    </ligand>
</feature>
<feature type="domain" description="YjeF C-terminal" evidence="7">
    <location>
        <begin position="11"/>
        <end position="280"/>
    </location>
</feature>
<dbReference type="NCBIfam" id="TIGR00196">
    <property type="entry name" value="yjeF_cterm"/>
    <property type="match status" value="1"/>
</dbReference>
<comment type="function">
    <text evidence="6">Catalyzes the dehydration of the S-form of NAD(P)HX at the expense of ADP, which is converted to AMP. Together with NAD(P)HX epimerase, which catalyzes the epimerization of the S- and R-forms, the enzyme allows the repair of both epimers of NAD(P)HX, a damaged form of NAD(P)H that is a result of enzymatic or heat-dependent hydration.</text>
</comment>
<dbReference type="STRING" id="319970.RV00_GL001752"/>
<keyword evidence="1 6" id="KW-0547">Nucleotide-binding</keyword>
<dbReference type="PROSITE" id="PS01050">
    <property type="entry name" value="YJEF_C_2"/>
    <property type="match status" value="1"/>
</dbReference>
<dbReference type="GO" id="GO:0046496">
    <property type="term" value="P:nicotinamide nucleotide metabolic process"/>
    <property type="evidence" value="ECO:0007669"/>
    <property type="project" value="UniProtKB-UniRule"/>
</dbReference>
<dbReference type="GO" id="GO:0005524">
    <property type="term" value="F:ATP binding"/>
    <property type="evidence" value="ECO:0007669"/>
    <property type="project" value="UniProtKB-KW"/>
</dbReference>
<dbReference type="Pfam" id="PF01256">
    <property type="entry name" value="Carb_kinase"/>
    <property type="match status" value="1"/>
</dbReference>
<keyword evidence="5 6" id="KW-0456">Lyase</keyword>
<comment type="cofactor">
    <cofactor evidence="6">
        <name>Mg(2+)</name>
        <dbReference type="ChEBI" id="CHEBI:18420"/>
    </cofactor>
</comment>
<feature type="binding site" evidence="6">
    <location>
        <begin position="193"/>
        <end position="197"/>
    </location>
    <ligand>
        <name>AMP</name>
        <dbReference type="ChEBI" id="CHEBI:456215"/>
    </ligand>
</feature>
<dbReference type="HAMAP" id="MF_01965">
    <property type="entry name" value="NADHX_dehydratase"/>
    <property type="match status" value="1"/>
</dbReference>
<dbReference type="GO" id="GO:0052855">
    <property type="term" value="F:ADP-dependent NAD(P)H-hydrate dehydratase activity"/>
    <property type="evidence" value="ECO:0007669"/>
    <property type="project" value="UniProtKB-UniRule"/>
</dbReference>
<comment type="subunit">
    <text evidence="6">Homotetramer.</text>
</comment>
<feature type="binding site" evidence="6">
    <location>
        <position position="46"/>
    </location>
    <ligand>
        <name>(6S)-NADPHX</name>
        <dbReference type="ChEBI" id="CHEBI:64076"/>
    </ligand>
</feature>